<feature type="domain" description="PKD" evidence="2">
    <location>
        <begin position="63"/>
        <end position="116"/>
    </location>
</feature>
<dbReference type="PROSITE" id="PS51257">
    <property type="entry name" value="PROKAR_LIPOPROTEIN"/>
    <property type="match status" value="1"/>
</dbReference>
<reference evidence="3 4" key="1">
    <citation type="submission" date="2014-10" db="EMBL/GenBank/DDBJ databases">
        <title>Draft genome sequence of the proteorhodopsin-containing marine bacterium Dokdonia donghaensis.</title>
        <authorList>
            <person name="Gomez-Consarnau L."/>
            <person name="Gonzalez J.M."/>
            <person name="Riedel T."/>
            <person name="Jaenicke S."/>
            <person name="Wagner-Doebler I."/>
            <person name="Fuhrman J.A."/>
        </authorList>
    </citation>
    <scope>NUCLEOTIDE SEQUENCE [LARGE SCALE GENOMIC DNA]</scope>
    <source>
        <strain evidence="3 4">DSW-1</strain>
    </source>
</reference>
<keyword evidence="4" id="KW-1185">Reference proteome</keyword>
<dbReference type="OrthoDB" id="1491481at2"/>
<dbReference type="Gene3D" id="2.60.120.260">
    <property type="entry name" value="Galactose-binding domain-like"/>
    <property type="match status" value="1"/>
</dbReference>
<feature type="signal peptide" evidence="1">
    <location>
        <begin position="1"/>
        <end position="22"/>
    </location>
</feature>
<evidence type="ECO:0000259" key="2">
    <source>
        <dbReference type="PROSITE" id="PS50093"/>
    </source>
</evidence>
<comment type="caution">
    <text evidence="3">The sequence shown here is derived from an EMBL/GenBank/DDBJ whole genome shotgun (WGS) entry which is preliminary data.</text>
</comment>
<dbReference type="EMBL" id="JSAQ01000001">
    <property type="protein sequence ID" value="KGO07156.1"/>
    <property type="molecule type" value="Genomic_DNA"/>
</dbReference>
<dbReference type="InterPro" id="IPR022409">
    <property type="entry name" value="PKD/Chitinase_dom"/>
</dbReference>
<dbReference type="Pfam" id="PF18911">
    <property type="entry name" value="PKD_4"/>
    <property type="match status" value="1"/>
</dbReference>
<evidence type="ECO:0000313" key="4">
    <source>
        <dbReference type="Proteomes" id="UP000030140"/>
    </source>
</evidence>
<dbReference type="PROSITE" id="PS50093">
    <property type="entry name" value="PKD"/>
    <property type="match status" value="1"/>
</dbReference>
<dbReference type="AlphaFoldDB" id="A0A0A2GXT8"/>
<dbReference type="InterPro" id="IPR000601">
    <property type="entry name" value="PKD_dom"/>
</dbReference>
<dbReference type="Proteomes" id="UP000030140">
    <property type="component" value="Unassembled WGS sequence"/>
</dbReference>
<accession>A0A0A2GXT8</accession>
<evidence type="ECO:0000313" key="3">
    <source>
        <dbReference type="EMBL" id="KGO07156.1"/>
    </source>
</evidence>
<evidence type="ECO:0000256" key="1">
    <source>
        <dbReference type="SAM" id="SignalP"/>
    </source>
</evidence>
<dbReference type="InterPro" id="IPR013783">
    <property type="entry name" value="Ig-like_fold"/>
</dbReference>
<feature type="chain" id="PRO_5001999377" description="PKD domain-containing protein" evidence="1">
    <location>
        <begin position="23"/>
        <end position="278"/>
    </location>
</feature>
<gene>
    <name evidence="3" type="ORF">NV36_10130</name>
</gene>
<dbReference type="SUPFAM" id="SSF49299">
    <property type="entry name" value="PKD domain"/>
    <property type="match status" value="1"/>
</dbReference>
<dbReference type="Gene3D" id="2.60.40.10">
    <property type="entry name" value="Immunoglobulins"/>
    <property type="match status" value="1"/>
</dbReference>
<dbReference type="InterPro" id="IPR035986">
    <property type="entry name" value="PKD_dom_sf"/>
</dbReference>
<keyword evidence="1" id="KW-0732">Signal</keyword>
<dbReference type="PATRIC" id="fig|1300343.5.peg.910"/>
<dbReference type="SMART" id="SM00089">
    <property type="entry name" value="PKD"/>
    <property type="match status" value="1"/>
</dbReference>
<protein>
    <recommendedName>
        <fullName evidence="2">PKD domain-containing protein</fullName>
    </recommendedName>
</protein>
<name>A0A0A2GXT8_9FLAO</name>
<dbReference type="RefSeq" id="WP_035326860.1">
    <property type="nucleotide sequence ID" value="NZ_CP015125.1"/>
</dbReference>
<dbReference type="KEGG" id="ddo:I597_0899"/>
<dbReference type="CDD" id="cd00146">
    <property type="entry name" value="PKD"/>
    <property type="match status" value="1"/>
</dbReference>
<organism evidence="3 4">
    <name type="scientific">Dokdonia donghaensis DSW-1</name>
    <dbReference type="NCBI Taxonomy" id="1300343"/>
    <lineage>
        <taxon>Bacteria</taxon>
        <taxon>Pseudomonadati</taxon>
        <taxon>Bacteroidota</taxon>
        <taxon>Flavobacteriia</taxon>
        <taxon>Flavobacteriales</taxon>
        <taxon>Flavobacteriaceae</taxon>
        <taxon>Dokdonia</taxon>
    </lineage>
</organism>
<proteinExistence type="predicted"/>
<sequence length="278" mass="29616">MKYFLKTSKIALLLLGMVAAISCENELDLPEAGSQEDTTPPEANFIATVDINNFALYNFANLSTSATTYSWDYGDGNTSTEVDGQNEYAAEGTYTITLTASDALGVVSTFSDTIEVIEPEEPEAIIPVIIEPSFEDNTLPDGTGDGRDSWRNSDLGGVIQINTSSTVPEGGQAAKLPSDASRIGYQELTVTPNTDYRITYSYRIEDPGGSATVSVLPGGGYVDRATAEASAIVEFTGSDESYTLVTLDFNSGADSTVSIFFYNAGVEARIDNFTAALQ</sequence>